<evidence type="ECO:0000256" key="2">
    <source>
        <dbReference type="ARBA" id="ARBA00010018"/>
    </source>
</evidence>
<dbReference type="Proteomes" id="UP000758603">
    <property type="component" value="Unassembled WGS sequence"/>
</dbReference>
<dbReference type="InterPro" id="IPR001433">
    <property type="entry name" value="OxRdtase_FAD/NAD-bd"/>
</dbReference>
<dbReference type="CDD" id="cd06206">
    <property type="entry name" value="bifunctional_CYPOR"/>
    <property type="match status" value="1"/>
</dbReference>
<keyword evidence="8 15" id="KW-0274">FAD</keyword>
<dbReference type="AlphaFoldDB" id="A0A9P8UJB2"/>
<dbReference type="RefSeq" id="XP_045957509.1">
    <property type="nucleotide sequence ID" value="XM_046098088.1"/>
</dbReference>
<evidence type="ECO:0000256" key="1">
    <source>
        <dbReference type="ARBA" id="ARBA00001971"/>
    </source>
</evidence>
<keyword evidence="10 15" id="KW-0249">Electron transport</keyword>
<keyword evidence="9 15" id="KW-0521">NADP</keyword>
<dbReference type="PRINTS" id="PR00369">
    <property type="entry name" value="FLAVODOXIN"/>
</dbReference>
<keyword evidence="4 15" id="KW-0349">Heme</keyword>
<evidence type="ECO:0000256" key="5">
    <source>
        <dbReference type="ARBA" id="ARBA00022630"/>
    </source>
</evidence>
<dbReference type="PROSITE" id="PS51384">
    <property type="entry name" value="FAD_FR"/>
    <property type="match status" value="1"/>
</dbReference>
<dbReference type="SUPFAM" id="SSF52218">
    <property type="entry name" value="Flavoproteins"/>
    <property type="match status" value="1"/>
</dbReference>
<dbReference type="InterPro" id="IPR036396">
    <property type="entry name" value="Cyt_P450_sf"/>
</dbReference>
<dbReference type="PROSITE" id="PS00086">
    <property type="entry name" value="CYTOCHROME_P450"/>
    <property type="match status" value="1"/>
</dbReference>
<dbReference type="SUPFAM" id="SSF52343">
    <property type="entry name" value="Ferredoxin reductase-like, C-terminal NADP-linked domain"/>
    <property type="match status" value="1"/>
</dbReference>
<evidence type="ECO:0000259" key="19">
    <source>
        <dbReference type="PROSITE" id="PS51384"/>
    </source>
</evidence>
<dbReference type="CDD" id="cd11068">
    <property type="entry name" value="CYP120A1"/>
    <property type="match status" value="1"/>
</dbReference>
<dbReference type="InterPro" id="IPR017972">
    <property type="entry name" value="Cyt_P450_CS"/>
</dbReference>
<dbReference type="Gene3D" id="3.40.50.360">
    <property type="match status" value="1"/>
</dbReference>
<comment type="catalytic activity">
    <reaction evidence="15">
        <text>an organic molecule + reduced [NADPH--hemoprotein reductase] + O2 = an alcohol + oxidized [NADPH--hemoprotein reductase] + H2O + H(+)</text>
        <dbReference type="Rhea" id="RHEA:17149"/>
        <dbReference type="Rhea" id="RHEA-COMP:11964"/>
        <dbReference type="Rhea" id="RHEA-COMP:11965"/>
        <dbReference type="ChEBI" id="CHEBI:15377"/>
        <dbReference type="ChEBI" id="CHEBI:15378"/>
        <dbReference type="ChEBI" id="CHEBI:15379"/>
        <dbReference type="ChEBI" id="CHEBI:30879"/>
        <dbReference type="ChEBI" id="CHEBI:57618"/>
        <dbReference type="ChEBI" id="CHEBI:58210"/>
        <dbReference type="ChEBI" id="CHEBI:142491"/>
        <dbReference type="EC" id="1.14.14.1"/>
    </reaction>
</comment>
<feature type="region of interest" description="Disordered" evidence="17">
    <location>
        <begin position="1"/>
        <end position="38"/>
    </location>
</feature>
<keyword evidence="13 15" id="KW-0503">Monooxygenase</keyword>
<dbReference type="EC" id="1.6.2.4" evidence="15"/>
<feature type="compositionally biased region" description="Basic and acidic residues" evidence="17">
    <location>
        <begin position="819"/>
        <end position="828"/>
    </location>
</feature>
<proteinExistence type="inferred from homology"/>
<dbReference type="PANTHER" id="PTHR19384">
    <property type="entry name" value="NITRIC OXIDE SYNTHASE-RELATED"/>
    <property type="match status" value="1"/>
</dbReference>
<dbReference type="InterPro" id="IPR017938">
    <property type="entry name" value="Riboflavin_synthase-like_b-brl"/>
</dbReference>
<evidence type="ECO:0000256" key="13">
    <source>
        <dbReference type="ARBA" id="ARBA00023033"/>
    </source>
</evidence>
<evidence type="ECO:0000256" key="10">
    <source>
        <dbReference type="ARBA" id="ARBA00022982"/>
    </source>
</evidence>
<dbReference type="Pfam" id="PF00175">
    <property type="entry name" value="NAD_binding_1"/>
    <property type="match status" value="1"/>
</dbReference>
<evidence type="ECO:0000256" key="8">
    <source>
        <dbReference type="ARBA" id="ARBA00022827"/>
    </source>
</evidence>
<sequence>MSEARNQGAGATECPFRPGSTAQSSQATSERQRIKEDELLPIPQPPVHWFVRNMPEIEPSFPASSNWRLASLYGDIVKLDLVGDTAVIISSYELANEVYDEARFEKTVSGGLKELRAVIGDGLFSAYPHEKAWYKAHRILMPVFGPLSIRKMFPQMQDMISQMVLRWDRLGAGNEITCADDFTICIPHRLAFDTIAYCAFSYRFNSFYRDVTHPFAEQMAATLIEAGKRASRTNIENTLRVFSAAETQKKVESMWKLCDELVAERKQNPRPDVHDVLNAMLNTADPETGEKMSDENIRFNMLTFLIAGHETTSGTLSFLFYNFLQNPDTLHKAQAEVDRVVGDKILEPSHLPQLKYCKACIQETLRVLGPITQNALHAKEDTVIGGKYKVSKDWTLRVNLRGVHHDTRVWGPDADEFKPERMLDGGFERIPPNAWKPFGNGARACIGRSLAEQEMMMAVAMVLQRFQVEMADPSYNLHLKSTLTVKPDDFKIKVNRRPGKDAYVGIPGSIPASAREGVREKPAKSSGQVDGAAPGNQLLILYGSNAGTCKFLAEDLQTMAKAQGMNAQIKTQDEATEHLPKKTPVVIITPSYEGKPADNARKFVAWIQTLGSGALDNVQFGVFGVGNSEWANTFHKIPKLISDTLPKLGAKSIIKSGFADVKEDIVGPWEDWRDEFLSSVGDEKQPIEAPELSVQFGKPTMANKLAGDDVLEALVKKNIEISKAGIGAAKRHIELELPRGVSYEPGDYLVVLPTNPPELIKRVARRFNLNIDDTLTIGGTSKDFLVGGGTINVVDLLSSRVELSTPASKRQVQTLSGTAKDEERKRLAEMASSDEAFNDQVLGQRRSVLDLLEDFPSSVLSFAQYLDMLKPLAPRQYSISSSPLASELKQQHQETKPGSDDALDYHPTIASITYDVYSAPARSGHDRLFQGISSTYLASHGPGSKVRCYVRRSNSGFHLPADLTLTPVIMVCAGTGLAPFRGFVQERACVVDASSRRLPPALLYFGCRDAAKDFLYRDEFAAWERLGAVSMRPAFSRAGEGTGGWKYVHDRMWDEREELRRLFKDQGAKLYVCGSASKLAKSVADVTMRIWLEVNPGKSEADAREWLDSIREARYVSDVFG</sequence>
<evidence type="ECO:0000259" key="18">
    <source>
        <dbReference type="PROSITE" id="PS50902"/>
    </source>
</evidence>
<dbReference type="Gene3D" id="3.40.50.80">
    <property type="entry name" value="Nucleotide-binding domain of ferredoxin-NADP reductase (FNR) module"/>
    <property type="match status" value="1"/>
</dbReference>
<dbReference type="GO" id="GO:0005829">
    <property type="term" value="C:cytosol"/>
    <property type="evidence" value="ECO:0007669"/>
    <property type="project" value="TreeGrafter"/>
</dbReference>
<dbReference type="GeneID" id="70126980"/>
<dbReference type="Pfam" id="PF00258">
    <property type="entry name" value="Flavodoxin_1"/>
    <property type="match status" value="1"/>
</dbReference>
<evidence type="ECO:0000256" key="12">
    <source>
        <dbReference type="ARBA" id="ARBA00023004"/>
    </source>
</evidence>
<evidence type="ECO:0000256" key="4">
    <source>
        <dbReference type="ARBA" id="ARBA00022617"/>
    </source>
</evidence>
<feature type="domain" description="FAD-binding FR-type" evidence="19">
    <location>
        <begin position="708"/>
        <end position="960"/>
    </location>
</feature>
<evidence type="ECO:0000256" key="7">
    <source>
        <dbReference type="ARBA" id="ARBA00022723"/>
    </source>
</evidence>
<comment type="catalytic activity">
    <reaction evidence="14 15">
        <text>2 oxidized [cytochrome P450] + NADPH = 2 reduced [cytochrome P450] + NADP(+) + H(+)</text>
        <dbReference type="Rhea" id="RHEA:24040"/>
        <dbReference type="Rhea" id="RHEA-COMP:14627"/>
        <dbReference type="Rhea" id="RHEA-COMP:14628"/>
        <dbReference type="ChEBI" id="CHEBI:15378"/>
        <dbReference type="ChEBI" id="CHEBI:55376"/>
        <dbReference type="ChEBI" id="CHEBI:57783"/>
        <dbReference type="ChEBI" id="CHEBI:58349"/>
        <dbReference type="ChEBI" id="CHEBI:60344"/>
        <dbReference type="EC" id="1.6.2.4"/>
    </reaction>
</comment>
<feature type="compositionally biased region" description="Basic and acidic residues" evidence="17">
    <location>
        <begin position="889"/>
        <end position="899"/>
    </location>
</feature>
<dbReference type="PRINTS" id="PR00371">
    <property type="entry name" value="FPNCR"/>
</dbReference>
<dbReference type="OrthoDB" id="1470350at2759"/>
<dbReference type="Gene3D" id="1.20.990.10">
    <property type="entry name" value="NADPH-cytochrome p450 Reductase, Chain A, domain 3"/>
    <property type="match status" value="1"/>
</dbReference>
<dbReference type="GO" id="GO:0005506">
    <property type="term" value="F:iron ion binding"/>
    <property type="evidence" value="ECO:0007669"/>
    <property type="project" value="UniProtKB-UniRule"/>
</dbReference>
<evidence type="ECO:0000256" key="3">
    <source>
        <dbReference type="ARBA" id="ARBA00022448"/>
    </source>
</evidence>
<dbReference type="GO" id="GO:0020037">
    <property type="term" value="F:heme binding"/>
    <property type="evidence" value="ECO:0007669"/>
    <property type="project" value="UniProtKB-UniRule"/>
</dbReference>
<dbReference type="InterPro" id="IPR023206">
    <property type="entry name" value="Bifunctional_P450_P450_red"/>
</dbReference>
<dbReference type="Pfam" id="PF00067">
    <property type="entry name" value="p450"/>
    <property type="match status" value="1"/>
</dbReference>
<dbReference type="GO" id="GO:0010181">
    <property type="term" value="F:FMN binding"/>
    <property type="evidence" value="ECO:0007669"/>
    <property type="project" value="UniProtKB-UniRule"/>
</dbReference>
<keyword evidence="3 15" id="KW-0813">Transport</keyword>
<dbReference type="FunFam" id="1.10.630.10:FF:000040">
    <property type="entry name" value="Bifunctional cytochrome P450/NADPH--P450 reductase"/>
    <property type="match status" value="1"/>
</dbReference>
<comment type="cofactor">
    <cofactor evidence="1 15 16">
        <name>heme</name>
        <dbReference type="ChEBI" id="CHEBI:30413"/>
    </cofactor>
</comment>
<dbReference type="InterPro" id="IPR029039">
    <property type="entry name" value="Flavoprotein-like_sf"/>
</dbReference>
<dbReference type="SUPFAM" id="SSF63380">
    <property type="entry name" value="Riboflavin synthase domain-like"/>
    <property type="match status" value="1"/>
</dbReference>
<evidence type="ECO:0000256" key="6">
    <source>
        <dbReference type="ARBA" id="ARBA00022643"/>
    </source>
</evidence>
<dbReference type="GO" id="GO:0003958">
    <property type="term" value="F:NADPH-hemoprotein reductase activity"/>
    <property type="evidence" value="ECO:0007669"/>
    <property type="project" value="UniProtKB-UniRule"/>
</dbReference>
<comment type="caution">
    <text evidence="20">The sequence shown here is derived from an EMBL/GenBank/DDBJ whole genome shotgun (WGS) entry which is preliminary data.</text>
</comment>
<dbReference type="Gene3D" id="2.40.30.10">
    <property type="entry name" value="Translation factors"/>
    <property type="match status" value="1"/>
</dbReference>
<feature type="compositionally biased region" description="Polar residues" evidence="17">
    <location>
        <begin position="20"/>
        <end position="29"/>
    </location>
</feature>
<evidence type="ECO:0000256" key="16">
    <source>
        <dbReference type="PIRSR" id="PIRSR000209-1"/>
    </source>
</evidence>
<reference evidence="20" key="1">
    <citation type="journal article" date="2021" name="Nat. Commun.">
        <title>Genetic determinants of endophytism in the Arabidopsis root mycobiome.</title>
        <authorList>
            <person name="Mesny F."/>
            <person name="Miyauchi S."/>
            <person name="Thiergart T."/>
            <person name="Pickel B."/>
            <person name="Atanasova L."/>
            <person name="Karlsson M."/>
            <person name="Huettel B."/>
            <person name="Barry K.W."/>
            <person name="Haridas S."/>
            <person name="Chen C."/>
            <person name="Bauer D."/>
            <person name="Andreopoulos W."/>
            <person name="Pangilinan J."/>
            <person name="LaButti K."/>
            <person name="Riley R."/>
            <person name="Lipzen A."/>
            <person name="Clum A."/>
            <person name="Drula E."/>
            <person name="Henrissat B."/>
            <person name="Kohler A."/>
            <person name="Grigoriev I.V."/>
            <person name="Martin F.M."/>
            <person name="Hacquard S."/>
        </authorList>
    </citation>
    <scope>NUCLEOTIDE SEQUENCE</scope>
    <source>
        <strain evidence="20">MPI-SDFR-AT-0073</strain>
    </source>
</reference>
<dbReference type="InterPro" id="IPR001709">
    <property type="entry name" value="Flavoprot_Pyr_Nucl_cyt_Rdtase"/>
</dbReference>
<dbReference type="Pfam" id="PF00667">
    <property type="entry name" value="FAD_binding_1"/>
    <property type="match status" value="1"/>
</dbReference>
<dbReference type="GO" id="GO:0050660">
    <property type="term" value="F:flavin adenine dinucleotide binding"/>
    <property type="evidence" value="ECO:0007669"/>
    <property type="project" value="TreeGrafter"/>
</dbReference>
<comment type="cofactor">
    <cofactor evidence="15">
        <name>FAD</name>
        <dbReference type="ChEBI" id="CHEBI:57692"/>
    </cofactor>
    <cofactor evidence="15">
        <name>FMN</name>
        <dbReference type="ChEBI" id="CHEBI:58210"/>
    </cofactor>
</comment>
<dbReference type="InterPro" id="IPR017927">
    <property type="entry name" value="FAD-bd_FR_type"/>
</dbReference>
<dbReference type="EC" id="1.14.14.1" evidence="15"/>
<dbReference type="InterPro" id="IPR039261">
    <property type="entry name" value="FNR_nucleotide-bd"/>
</dbReference>
<dbReference type="Gene3D" id="1.10.630.10">
    <property type="entry name" value="Cytochrome P450"/>
    <property type="match status" value="1"/>
</dbReference>
<dbReference type="SUPFAM" id="SSF48264">
    <property type="entry name" value="Cytochrome P450"/>
    <property type="match status" value="1"/>
</dbReference>
<feature type="region of interest" description="Disordered" evidence="17">
    <location>
        <begin position="807"/>
        <end position="831"/>
    </location>
</feature>
<feature type="binding site" description="axial binding residue" evidence="16">
    <location>
        <position position="445"/>
    </location>
    <ligand>
        <name>heme</name>
        <dbReference type="ChEBI" id="CHEBI:30413"/>
    </ligand>
    <ligandPart>
        <name>Fe</name>
        <dbReference type="ChEBI" id="CHEBI:18248"/>
    </ligandPart>
</feature>
<dbReference type="PIRSF" id="PIRSF000209">
    <property type="entry name" value="Bifunctional_P450_P450R"/>
    <property type="match status" value="1"/>
</dbReference>
<evidence type="ECO:0000256" key="17">
    <source>
        <dbReference type="SAM" id="MobiDB-lite"/>
    </source>
</evidence>
<comment type="similarity">
    <text evidence="2 15">In the N-terminal section; belongs to the cytochrome P450 family.</text>
</comment>
<gene>
    <name evidence="20" type="ORF">BKA67DRAFT_519311</name>
</gene>
<dbReference type="InterPro" id="IPR003097">
    <property type="entry name" value="CysJ-like_FAD-binding"/>
</dbReference>
<evidence type="ECO:0000313" key="21">
    <source>
        <dbReference type="Proteomes" id="UP000758603"/>
    </source>
</evidence>
<dbReference type="InterPro" id="IPR008254">
    <property type="entry name" value="Flavodoxin/NO_synth"/>
</dbReference>
<evidence type="ECO:0000256" key="9">
    <source>
        <dbReference type="ARBA" id="ARBA00022857"/>
    </source>
</evidence>
<evidence type="ECO:0000313" key="20">
    <source>
        <dbReference type="EMBL" id="KAH6653232.1"/>
    </source>
</evidence>
<feature type="region of interest" description="Disordered" evidence="17">
    <location>
        <begin position="883"/>
        <end position="902"/>
    </location>
</feature>
<dbReference type="InterPro" id="IPR023173">
    <property type="entry name" value="NADPH_Cyt_P450_Rdtase_alpha"/>
</dbReference>
<accession>A0A9P8UJB2</accession>
<protein>
    <recommendedName>
        <fullName evidence="15">Bifunctional cytochrome P450/NADPH--P450 reductase</fullName>
    </recommendedName>
    <domain>
        <recommendedName>
            <fullName evidence="15">Cytochrome P450</fullName>
            <ecNumber evidence="15">1.14.14.1</ecNumber>
        </recommendedName>
    </domain>
    <domain>
        <recommendedName>
            <fullName evidence="15">NADPH--cytochrome P450 reductase</fullName>
            <ecNumber evidence="15">1.6.2.4</ecNumber>
        </recommendedName>
    </domain>
</protein>
<evidence type="ECO:0000256" key="11">
    <source>
        <dbReference type="ARBA" id="ARBA00023002"/>
    </source>
</evidence>
<dbReference type="PANTHER" id="PTHR19384:SF127">
    <property type="entry name" value="BIFUNCTIONAL CYTOCHROME P450_NADPH--P450 REDUCTASE"/>
    <property type="match status" value="1"/>
</dbReference>
<dbReference type="InterPro" id="IPR001094">
    <property type="entry name" value="Flavdoxin-like"/>
</dbReference>
<keyword evidence="5 15" id="KW-0285">Flavoprotein</keyword>
<keyword evidence="6 15" id="KW-0288">FMN</keyword>
<name>A0A9P8UJB2_9PEZI</name>
<dbReference type="InterPro" id="IPR001128">
    <property type="entry name" value="Cyt_P450"/>
</dbReference>
<keyword evidence="21" id="KW-1185">Reference proteome</keyword>
<organism evidence="20 21">
    <name type="scientific">Truncatella angustata</name>
    <dbReference type="NCBI Taxonomy" id="152316"/>
    <lineage>
        <taxon>Eukaryota</taxon>
        <taxon>Fungi</taxon>
        <taxon>Dikarya</taxon>
        <taxon>Ascomycota</taxon>
        <taxon>Pezizomycotina</taxon>
        <taxon>Sordariomycetes</taxon>
        <taxon>Xylariomycetidae</taxon>
        <taxon>Amphisphaeriales</taxon>
        <taxon>Sporocadaceae</taxon>
        <taxon>Truncatella</taxon>
    </lineage>
</organism>
<dbReference type="GO" id="GO:0070330">
    <property type="term" value="F:aromatase activity"/>
    <property type="evidence" value="ECO:0007669"/>
    <property type="project" value="UniProtKB-UniRule"/>
</dbReference>
<feature type="domain" description="Flavodoxin-like" evidence="18">
    <location>
        <begin position="538"/>
        <end position="677"/>
    </location>
</feature>
<dbReference type="EMBL" id="JAGPXC010000005">
    <property type="protein sequence ID" value="KAH6653232.1"/>
    <property type="molecule type" value="Genomic_DNA"/>
</dbReference>
<keyword evidence="7 15" id="KW-0479">Metal-binding</keyword>
<keyword evidence="11 15" id="KW-0560">Oxidoreductase</keyword>
<dbReference type="PROSITE" id="PS50902">
    <property type="entry name" value="FLAVODOXIN_LIKE"/>
    <property type="match status" value="1"/>
</dbReference>
<evidence type="ECO:0000256" key="15">
    <source>
        <dbReference type="PIRNR" id="PIRNR000209"/>
    </source>
</evidence>
<keyword evidence="12 15" id="KW-0408">Iron</keyword>
<feature type="compositionally biased region" description="Polar residues" evidence="17">
    <location>
        <begin position="807"/>
        <end position="817"/>
    </location>
</feature>
<evidence type="ECO:0000256" key="14">
    <source>
        <dbReference type="ARBA" id="ARBA00049342"/>
    </source>
</evidence>